<sequence length="252" mass="26831">MGRRLNVTKVGGAALTDPSFLAELTRHVHTLVENDAAPLLVHGGGPEIARLHQRLDIPFEFSEGMRVTRGESMEVVTMVLAGLLNKRLVARLVSSGLRAVGISGVDAGMLRAAYLDRDRWGEVGGEPEVQPGCLYHLLDRGYIPVVAPVALGPDGNAINVNADLAAEAIAVALDAPDLDFVTDTPGVLRDERVVGTLGAEEIERLIEEGVVSGGMIPKLRAARRALESGVIRVRVGDLRSLEQETATEAVLL</sequence>
<evidence type="ECO:0000256" key="2">
    <source>
        <dbReference type="ARBA" id="ARBA00022571"/>
    </source>
</evidence>
<accession>A0A956LZ57</accession>
<dbReference type="InterPro" id="IPR036393">
    <property type="entry name" value="AceGlu_kinase-like_sf"/>
</dbReference>
<dbReference type="CDD" id="cd04238">
    <property type="entry name" value="AAK_NAGK-like"/>
    <property type="match status" value="1"/>
</dbReference>
<evidence type="ECO:0000313" key="12">
    <source>
        <dbReference type="Proteomes" id="UP000697710"/>
    </source>
</evidence>
<organism evidence="11 12">
    <name type="scientific">Eiseniibacteriota bacterium</name>
    <dbReference type="NCBI Taxonomy" id="2212470"/>
    <lineage>
        <taxon>Bacteria</taxon>
        <taxon>Candidatus Eiseniibacteriota</taxon>
    </lineage>
</organism>
<comment type="function">
    <text evidence="9">Catalyzes the ATP-dependent phosphorylation of N-acetyl-L-glutamate.</text>
</comment>
<dbReference type="AlphaFoldDB" id="A0A956LZ57"/>
<evidence type="ECO:0000256" key="8">
    <source>
        <dbReference type="ARBA" id="ARBA00048141"/>
    </source>
</evidence>
<evidence type="ECO:0000256" key="3">
    <source>
        <dbReference type="ARBA" id="ARBA00022605"/>
    </source>
</evidence>
<feature type="site" description="Transition state stabilizer" evidence="9">
    <location>
        <position position="218"/>
    </location>
</feature>
<keyword evidence="7 9" id="KW-0067">ATP-binding</keyword>
<keyword evidence="4 9" id="KW-0808">Transferase</keyword>
<name>A0A956LZ57_UNCEI</name>
<comment type="subcellular location">
    <subcellularLocation>
        <location evidence="9">Cytoplasm</location>
    </subcellularLocation>
</comment>
<dbReference type="Gene3D" id="3.40.1160.10">
    <property type="entry name" value="Acetylglutamate kinase-like"/>
    <property type="match status" value="1"/>
</dbReference>
<dbReference type="PIRSF" id="PIRSF000728">
    <property type="entry name" value="NAGK"/>
    <property type="match status" value="1"/>
</dbReference>
<feature type="binding site" evidence="9">
    <location>
        <begin position="44"/>
        <end position="45"/>
    </location>
    <ligand>
        <name>substrate</name>
    </ligand>
</feature>
<dbReference type="InterPro" id="IPR004662">
    <property type="entry name" value="AcgluKinase_fam"/>
</dbReference>
<dbReference type="PANTHER" id="PTHR23342">
    <property type="entry name" value="N-ACETYLGLUTAMATE SYNTHASE"/>
    <property type="match status" value="1"/>
</dbReference>
<evidence type="ECO:0000256" key="4">
    <source>
        <dbReference type="ARBA" id="ARBA00022679"/>
    </source>
</evidence>
<evidence type="ECO:0000256" key="6">
    <source>
        <dbReference type="ARBA" id="ARBA00022777"/>
    </source>
</evidence>
<dbReference type="PANTHER" id="PTHR23342:SF0">
    <property type="entry name" value="N-ACETYLGLUTAMATE SYNTHASE, MITOCHONDRIAL"/>
    <property type="match status" value="1"/>
</dbReference>
<dbReference type="GO" id="GO:0042450">
    <property type="term" value="P:L-arginine biosynthetic process via ornithine"/>
    <property type="evidence" value="ECO:0007669"/>
    <property type="project" value="UniProtKB-UniRule"/>
</dbReference>
<dbReference type="Pfam" id="PF00696">
    <property type="entry name" value="AA_kinase"/>
    <property type="match status" value="1"/>
</dbReference>
<protein>
    <recommendedName>
        <fullName evidence="9">Acetylglutamate kinase</fullName>
        <ecNumber evidence="9">2.7.2.8</ecNumber>
    </recommendedName>
    <alternativeName>
        <fullName evidence="9">N-acetyl-L-glutamate 5-phosphotransferase</fullName>
    </alternativeName>
    <alternativeName>
        <fullName evidence="9">NAG kinase</fullName>
        <shortName evidence="9">NAGK</shortName>
    </alternativeName>
</protein>
<feature type="site" description="Transition state stabilizer" evidence="9">
    <location>
        <position position="9"/>
    </location>
</feature>
<evidence type="ECO:0000256" key="5">
    <source>
        <dbReference type="ARBA" id="ARBA00022741"/>
    </source>
</evidence>
<evidence type="ECO:0000256" key="7">
    <source>
        <dbReference type="ARBA" id="ARBA00022840"/>
    </source>
</evidence>
<evidence type="ECO:0000256" key="1">
    <source>
        <dbReference type="ARBA" id="ARBA00004828"/>
    </source>
</evidence>
<keyword evidence="6 9" id="KW-0418">Kinase</keyword>
<reference evidence="11" key="1">
    <citation type="submission" date="2020-04" db="EMBL/GenBank/DDBJ databases">
        <authorList>
            <person name="Zhang T."/>
        </authorList>
    </citation>
    <scope>NUCLEOTIDE SEQUENCE</scope>
    <source>
        <strain evidence="11">HKST-UBA01</strain>
    </source>
</reference>
<dbReference type="SUPFAM" id="SSF53633">
    <property type="entry name" value="Carbamate kinase-like"/>
    <property type="match status" value="1"/>
</dbReference>
<keyword evidence="2 9" id="KW-0055">Arginine biosynthesis</keyword>
<comment type="similarity">
    <text evidence="9">Belongs to the acetylglutamate kinase family. ArgB subfamily.</text>
</comment>
<feature type="binding site" evidence="9">
    <location>
        <position position="159"/>
    </location>
    <ligand>
        <name>substrate</name>
    </ligand>
</feature>
<keyword evidence="9" id="KW-0963">Cytoplasm</keyword>
<comment type="pathway">
    <text evidence="1 9">Amino-acid biosynthesis; L-arginine biosynthesis; N(2)-acetyl-L-ornithine from L-glutamate: step 2/4.</text>
</comment>
<dbReference type="EC" id="2.7.2.8" evidence="9"/>
<proteinExistence type="inferred from homology"/>
<dbReference type="PRINTS" id="PR01469">
    <property type="entry name" value="CARBMTKINASE"/>
</dbReference>
<evidence type="ECO:0000313" key="11">
    <source>
        <dbReference type="EMBL" id="MCA9727898.1"/>
    </source>
</evidence>
<feature type="binding site" evidence="9">
    <location>
        <position position="66"/>
    </location>
    <ligand>
        <name>substrate</name>
    </ligand>
</feature>
<evidence type="ECO:0000259" key="10">
    <source>
        <dbReference type="Pfam" id="PF00696"/>
    </source>
</evidence>
<dbReference type="GO" id="GO:0003991">
    <property type="term" value="F:acetylglutamate kinase activity"/>
    <property type="evidence" value="ECO:0007669"/>
    <property type="project" value="UniProtKB-UniRule"/>
</dbReference>
<dbReference type="NCBIfam" id="TIGR00761">
    <property type="entry name" value="argB"/>
    <property type="match status" value="1"/>
</dbReference>
<comment type="catalytic activity">
    <reaction evidence="8 9">
        <text>N-acetyl-L-glutamate + ATP = N-acetyl-L-glutamyl 5-phosphate + ADP</text>
        <dbReference type="Rhea" id="RHEA:14629"/>
        <dbReference type="ChEBI" id="CHEBI:30616"/>
        <dbReference type="ChEBI" id="CHEBI:44337"/>
        <dbReference type="ChEBI" id="CHEBI:57936"/>
        <dbReference type="ChEBI" id="CHEBI:456216"/>
        <dbReference type="EC" id="2.7.2.8"/>
    </reaction>
</comment>
<comment type="caution">
    <text evidence="11">The sequence shown here is derived from an EMBL/GenBank/DDBJ whole genome shotgun (WGS) entry which is preliminary data.</text>
</comment>
<keyword evidence="3 9" id="KW-0028">Amino-acid biosynthesis</keyword>
<reference evidence="11" key="2">
    <citation type="journal article" date="2021" name="Microbiome">
        <title>Successional dynamics and alternative stable states in a saline activated sludge microbial community over 9 years.</title>
        <authorList>
            <person name="Wang Y."/>
            <person name="Ye J."/>
            <person name="Ju F."/>
            <person name="Liu L."/>
            <person name="Boyd J.A."/>
            <person name="Deng Y."/>
            <person name="Parks D.H."/>
            <person name="Jiang X."/>
            <person name="Yin X."/>
            <person name="Woodcroft B.J."/>
            <person name="Tyson G.W."/>
            <person name="Hugenholtz P."/>
            <person name="Polz M.F."/>
            <person name="Zhang T."/>
        </authorList>
    </citation>
    <scope>NUCLEOTIDE SEQUENCE</scope>
    <source>
        <strain evidence="11">HKST-UBA01</strain>
    </source>
</reference>
<evidence type="ECO:0000256" key="9">
    <source>
        <dbReference type="HAMAP-Rule" id="MF_00082"/>
    </source>
</evidence>
<dbReference type="InterPro" id="IPR037528">
    <property type="entry name" value="ArgB"/>
</dbReference>
<keyword evidence="5 9" id="KW-0547">Nucleotide-binding</keyword>
<dbReference type="HAMAP" id="MF_00082">
    <property type="entry name" value="ArgB"/>
    <property type="match status" value="1"/>
</dbReference>
<dbReference type="GO" id="GO:0005524">
    <property type="term" value="F:ATP binding"/>
    <property type="evidence" value="ECO:0007669"/>
    <property type="project" value="UniProtKB-UniRule"/>
</dbReference>
<dbReference type="InterPro" id="IPR001048">
    <property type="entry name" value="Asp/Glu/Uridylate_kinase"/>
</dbReference>
<dbReference type="GO" id="GO:0005737">
    <property type="term" value="C:cytoplasm"/>
    <property type="evidence" value="ECO:0007669"/>
    <property type="project" value="UniProtKB-SubCell"/>
</dbReference>
<dbReference type="EMBL" id="JAGQHR010000256">
    <property type="protein sequence ID" value="MCA9727898.1"/>
    <property type="molecule type" value="Genomic_DNA"/>
</dbReference>
<dbReference type="Proteomes" id="UP000697710">
    <property type="component" value="Unassembled WGS sequence"/>
</dbReference>
<gene>
    <name evidence="9 11" type="primary">argB</name>
    <name evidence="11" type="ORF">KC729_09470</name>
</gene>
<feature type="domain" description="Aspartate/glutamate/uridylate kinase" evidence="10">
    <location>
        <begin position="6"/>
        <end position="236"/>
    </location>
</feature>